<reference evidence="2 3" key="1">
    <citation type="submission" date="2024-04" db="EMBL/GenBank/DDBJ databases">
        <title>Phyllosticta paracitricarpa is synonymous to the EU quarantine fungus P. citricarpa based on phylogenomic analyses.</title>
        <authorList>
            <consortium name="Lawrence Berkeley National Laboratory"/>
            <person name="Van ingen-buijs V.A."/>
            <person name="Van westerhoven A.C."/>
            <person name="Haridas S."/>
            <person name="Skiadas P."/>
            <person name="Martin F."/>
            <person name="Groenewald J.Z."/>
            <person name="Crous P.W."/>
            <person name="Seidl M.F."/>
        </authorList>
    </citation>
    <scope>NUCLEOTIDE SEQUENCE [LARGE SCALE GENOMIC DNA]</scope>
    <source>
        <strain evidence="2 3">CBS 141358</strain>
    </source>
</reference>
<feature type="compositionally biased region" description="Basic and acidic residues" evidence="1">
    <location>
        <begin position="515"/>
        <end position="533"/>
    </location>
</feature>
<dbReference type="Proteomes" id="UP001367316">
    <property type="component" value="Unassembled WGS sequence"/>
</dbReference>
<feature type="compositionally biased region" description="Basic and acidic residues" evidence="1">
    <location>
        <begin position="601"/>
        <end position="616"/>
    </location>
</feature>
<dbReference type="EMBL" id="JBBPBF010000020">
    <property type="protein sequence ID" value="KAK7610055.1"/>
    <property type="molecule type" value="Genomic_DNA"/>
</dbReference>
<sequence length="895" mass="98466">MASIATHSPINVFHCLTPPLHLSVPLKTFSCSLETPQKMRARPQVSTLLAAAGYFFCLLGSRGASAAPITGAVSSHLLPEQHEVPLLPIQKSVSPPWWDDASDHQGPQTIQKKKDPGLDAERDGKGRVQQAFLWRTTQRPRDAQMQPFSHHINKREEAAEPLAEEQEENEDDELAKITLSLVGEFTDAEEKAIADLPEDKQESKALETIDQKAEAAISKFTDGEKNAILAELPDETEKGLFLKEFPQFSTASKEIAPGQRLNPKARAMRDIIVQLKKDDGHVIEHDGKHALQKRGLGSFRSSFRGRVRNWFRGPKSQRWRSRCRRFCNGAKRKLSPKGGWHLVNEPTKVWYVKTDDSPYWGHLKDVEIEQDRLRGQDIPFRHTNPKGWVEKYKPLYKNQVEEMAIDRTMRQRLGSGEPPRSKASSQTFEDPRSLRNRRARKRPTQSETQQRDRQGGIRIPRPVQQGPSRQKKPGQQGKKQKGRQGGTTKGPVQQKPQQRQGRQPDKNGQSYAEASRYDAQDEQGRRQTIDNHRLLNGGREPTREQLGKLVGDKTDGPGRREPPSKAAKGRGPPDPAPETPNQQGSSPPRTPDQGSSPPDTPKLKDYAAPKTPEQEKIPPGGSKQQDVSPPQTPDRGSVDASSPGPADSKSSSPGPPSGQVEPQRSRETTPLNTFNRLRGSPKNAKTPPNTPERPGTPDSGSGNAGKRLVKRRLSGKSTRKFIQTVNRFFKNLFRKGKNKPLNAINPKKRPTSMGGKKKGGAGKKKTGTSRPTNAGQRSGPDSRRGSPGQGGGSNSRPGSPGRGGGSNSPKSKPGPGQDSGSISPKSKPGVGPDSGSVSPKSKPGGLIRIVVLSPRNQNQGLIRIVVLSPRKRKKTQGREKRKQGPVRERAPMLPK</sequence>
<feature type="region of interest" description="Disordered" evidence="1">
    <location>
        <begin position="95"/>
        <end position="126"/>
    </location>
</feature>
<keyword evidence="3" id="KW-1185">Reference proteome</keyword>
<feature type="compositionally biased region" description="Basic residues" evidence="1">
    <location>
        <begin position="434"/>
        <end position="443"/>
    </location>
</feature>
<feature type="compositionally biased region" description="Basic residues" evidence="1">
    <location>
        <begin position="869"/>
        <end position="884"/>
    </location>
</feature>
<gene>
    <name evidence="2" type="ORF">JOL62DRAFT_155097</name>
</gene>
<accession>A0ABR1N4F7</accession>
<feature type="compositionally biased region" description="Basic and acidic residues" evidence="1">
    <location>
        <begin position="885"/>
        <end position="895"/>
    </location>
</feature>
<evidence type="ECO:0000313" key="3">
    <source>
        <dbReference type="Proteomes" id="UP001367316"/>
    </source>
</evidence>
<feature type="compositionally biased region" description="Basic and acidic residues" evidence="1">
    <location>
        <begin position="540"/>
        <end position="563"/>
    </location>
</feature>
<evidence type="ECO:0000256" key="1">
    <source>
        <dbReference type="SAM" id="MobiDB-lite"/>
    </source>
</evidence>
<feature type="compositionally biased region" description="Low complexity" evidence="1">
    <location>
        <begin position="489"/>
        <end position="501"/>
    </location>
</feature>
<organism evidence="2 3">
    <name type="scientific">Phyllosticta paracitricarpa</name>
    <dbReference type="NCBI Taxonomy" id="2016321"/>
    <lineage>
        <taxon>Eukaryota</taxon>
        <taxon>Fungi</taxon>
        <taxon>Dikarya</taxon>
        <taxon>Ascomycota</taxon>
        <taxon>Pezizomycotina</taxon>
        <taxon>Dothideomycetes</taxon>
        <taxon>Dothideomycetes incertae sedis</taxon>
        <taxon>Botryosphaeriales</taxon>
        <taxon>Phyllostictaceae</taxon>
        <taxon>Phyllosticta</taxon>
    </lineage>
</organism>
<proteinExistence type="predicted"/>
<feature type="compositionally biased region" description="Polar residues" evidence="1">
    <location>
        <begin position="579"/>
        <end position="597"/>
    </location>
</feature>
<feature type="compositionally biased region" description="Low complexity" evidence="1">
    <location>
        <begin position="639"/>
        <end position="652"/>
    </location>
</feature>
<feature type="region of interest" description="Disordered" evidence="1">
    <location>
        <begin position="410"/>
        <end position="895"/>
    </location>
</feature>
<feature type="compositionally biased region" description="Low complexity" evidence="1">
    <location>
        <begin position="823"/>
        <end position="845"/>
    </location>
</feature>
<feature type="compositionally biased region" description="Low complexity" evidence="1">
    <location>
        <begin position="807"/>
        <end position="816"/>
    </location>
</feature>
<protein>
    <submittedName>
        <fullName evidence="2">Uncharacterized protein</fullName>
    </submittedName>
</protein>
<feature type="compositionally biased region" description="Basic residues" evidence="1">
    <location>
        <begin position="707"/>
        <end position="719"/>
    </location>
</feature>
<name>A0ABR1N4F7_9PEZI</name>
<evidence type="ECO:0000313" key="2">
    <source>
        <dbReference type="EMBL" id="KAK7610055.1"/>
    </source>
</evidence>
<feature type="compositionally biased region" description="Basic and acidic residues" evidence="1">
    <location>
        <begin position="112"/>
        <end position="126"/>
    </location>
</feature>
<feature type="compositionally biased region" description="Basic residues" evidence="1">
    <location>
        <begin position="746"/>
        <end position="767"/>
    </location>
</feature>
<comment type="caution">
    <text evidence="2">The sequence shown here is derived from an EMBL/GenBank/DDBJ whole genome shotgun (WGS) entry which is preliminary data.</text>
</comment>
<feature type="compositionally biased region" description="Low complexity" evidence="1">
    <location>
        <begin position="464"/>
        <end position="477"/>
    </location>
</feature>